<dbReference type="InterPro" id="IPR018062">
    <property type="entry name" value="HTH_AraC-typ_CS"/>
</dbReference>
<dbReference type="PRINTS" id="PR00032">
    <property type="entry name" value="HTHARAC"/>
</dbReference>
<evidence type="ECO:0000256" key="1">
    <source>
        <dbReference type="ARBA" id="ARBA00023015"/>
    </source>
</evidence>
<keyword evidence="1" id="KW-0805">Transcription regulation</keyword>
<dbReference type="Pfam" id="PF12833">
    <property type="entry name" value="HTH_18"/>
    <property type="match status" value="1"/>
</dbReference>
<comment type="caution">
    <text evidence="5">The sequence shown here is derived from an EMBL/GenBank/DDBJ whole genome shotgun (WGS) entry which is preliminary data.</text>
</comment>
<evidence type="ECO:0000256" key="3">
    <source>
        <dbReference type="ARBA" id="ARBA00023163"/>
    </source>
</evidence>
<evidence type="ECO:0000259" key="4">
    <source>
        <dbReference type="PROSITE" id="PS01124"/>
    </source>
</evidence>
<gene>
    <name evidence="5" type="ORF">IRJ18_07180</name>
</gene>
<dbReference type="InterPro" id="IPR020449">
    <property type="entry name" value="Tscrpt_reg_AraC-type_HTH"/>
</dbReference>
<protein>
    <submittedName>
        <fullName evidence="5">AraC family transcriptional regulator</fullName>
    </submittedName>
</protein>
<dbReference type="InterPro" id="IPR018060">
    <property type="entry name" value="HTH_AraC"/>
</dbReference>
<dbReference type="SUPFAM" id="SSF51182">
    <property type="entry name" value="RmlC-like cupins"/>
    <property type="match status" value="1"/>
</dbReference>
<evidence type="ECO:0000313" key="6">
    <source>
        <dbReference type="Proteomes" id="UP000632774"/>
    </source>
</evidence>
<dbReference type="Gene3D" id="2.60.120.10">
    <property type="entry name" value="Jelly Rolls"/>
    <property type="match status" value="1"/>
</dbReference>
<dbReference type="EMBL" id="JADFFM010000001">
    <property type="protein sequence ID" value="MBE9666139.1"/>
    <property type="molecule type" value="Genomic_DNA"/>
</dbReference>
<dbReference type="PANTHER" id="PTHR43280:SF27">
    <property type="entry name" value="TRANSCRIPTIONAL REGULATOR MTLR"/>
    <property type="match status" value="1"/>
</dbReference>
<keyword evidence="2" id="KW-0238">DNA-binding</keyword>
<dbReference type="InterPro" id="IPR011051">
    <property type="entry name" value="RmlC_Cupin_sf"/>
</dbReference>
<name>A0ABR9XGM1_9SPHI</name>
<organism evidence="5 6">
    <name type="scientific">Mucilaginibacter boryungensis</name>
    <dbReference type="NCBI Taxonomy" id="768480"/>
    <lineage>
        <taxon>Bacteria</taxon>
        <taxon>Pseudomonadati</taxon>
        <taxon>Bacteroidota</taxon>
        <taxon>Sphingobacteriia</taxon>
        <taxon>Sphingobacteriales</taxon>
        <taxon>Sphingobacteriaceae</taxon>
        <taxon>Mucilaginibacter</taxon>
    </lineage>
</organism>
<dbReference type="InterPro" id="IPR014710">
    <property type="entry name" value="RmlC-like_jellyroll"/>
</dbReference>
<accession>A0ABR9XGM1</accession>
<evidence type="ECO:0000313" key="5">
    <source>
        <dbReference type="EMBL" id="MBE9666139.1"/>
    </source>
</evidence>
<dbReference type="PROSITE" id="PS00041">
    <property type="entry name" value="HTH_ARAC_FAMILY_1"/>
    <property type="match status" value="1"/>
</dbReference>
<dbReference type="SUPFAM" id="SSF46689">
    <property type="entry name" value="Homeodomain-like"/>
    <property type="match status" value="2"/>
</dbReference>
<dbReference type="RefSeq" id="WP_194105514.1">
    <property type="nucleotide sequence ID" value="NZ_JADFFM010000001.1"/>
</dbReference>
<dbReference type="Gene3D" id="1.10.10.60">
    <property type="entry name" value="Homeodomain-like"/>
    <property type="match status" value="2"/>
</dbReference>
<evidence type="ECO:0000256" key="2">
    <source>
        <dbReference type="ARBA" id="ARBA00023125"/>
    </source>
</evidence>
<sequence length="287" mass="33135">MKAIEQRLPQDFDKSFVVFRETGKYFPCPWHFHPEFELVLILKSTGRRMVGDHIGYFDEDDLVFMGAGIPHVWINDQQFMNGEAGYPADAIVIHFMDSFLGDKFLSIPEMENFKNILRLSSRGLAYYGETRAKINSLMKDMITMSGLKRLSALFEIFDMLATSTEYEVLASPGYTQVELKASDRFGKVTEYIMRNFDKEITLPEVASIANMAVTTFCNFFKDHFRVTFVEYLNTVRVGYACKLLADDNYNIVEIAYESGFKNLANFNRQFKRLKNMTPTEFRKTIGA</sequence>
<dbReference type="InterPro" id="IPR009057">
    <property type="entry name" value="Homeodomain-like_sf"/>
</dbReference>
<dbReference type="PANTHER" id="PTHR43280">
    <property type="entry name" value="ARAC-FAMILY TRANSCRIPTIONAL REGULATOR"/>
    <property type="match status" value="1"/>
</dbReference>
<dbReference type="Proteomes" id="UP000632774">
    <property type="component" value="Unassembled WGS sequence"/>
</dbReference>
<dbReference type="SMART" id="SM00342">
    <property type="entry name" value="HTH_ARAC"/>
    <property type="match status" value="1"/>
</dbReference>
<keyword evidence="6" id="KW-1185">Reference proteome</keyword>
<keyword evidence="3" id="KW-0804">Transcription</keyword>
<feature type="domain" description="HTH araC/xylS-type" evidence="4">
    <location>
        <begin position="186"/>
        <end position="284"/>
    </location>
</feature>
<proteinExistence type="predicted"/>
<dbReference type="CDD" id="cd06976">
    <property type="entry name" value="cupin_MtlR-like_N"/>
    <property type="match status" value="1"/>
</dbReference>
<reference evidence="5 6" key="1">
    <citation type="submission" date="2020-10" db="EMBL/GenBank/DDBJ databases">
        <title>Mucilaginibacter mali sp. nov., isolated from rhizosphere soil of apple orchard.</title>
        <authorList>
            <person name="Lee J.-S."/>
            <person name="Kim H.S."/>
            <person name="Kim J.-S."/>
        </authorList>
    </citation>
    <scope>NUCLEOTIDE SEQUENCE [LARGE SCALE GENOMIC DNA]</scope>
    <source>
        <strain evidence="5 6">KCTC 23157</strain>
    </source>
</reference>
<dbReference type="PROSITE" id="PS01124">
    <property type="entry name" value="HTH_ARAC_FAMILY_2"/>
    <property type="match status" value="1"/>
</dbReference>